<dbReference type="InterPro" id="IPR011006">
    <property type="entry name" value="CheY-like_superfamily"/>
</dbReference>
<feature type="domain" description="HTH LytTR-type" evidence="4">
    <location>
        <begin position="132"/>
        <end position="235"/>
    </location>
</feature>
<dbReference type="SMART" id="SM00448">
    <property type="entry name" value="REC"/>
    <property type="match status" value="1"/>
</dbReference>
<dbReference type="PANTHER" id="PTHR37299">
    <property type="entry name" value="TRANSCRIPTIONAL REGULATOR-RELATED"/>
    <property type="match status" value="1"/>
</dbReference>
<dbReference type="Gene3D" id="3.40.50.2300">
    <property type="match status" value="1"/>
</dbReference>
<dbReference type="Pfam" id="PF04397">
    <property type="entry name" value="LytTR"/>
    <property type="match status" value="1"/>
</dbReference>
<keyword evidence="5" id="KW-0238">DNA-binding</keyword>
<evidence type="ECO:0000256" key="1">
    <source>
        <dbReference type="ARBA" id="ARBA00023012"/>
    </source>
</evidence>
<dbReference type="Pfam" id="PF00072">
    <property type="entry name" value="Response_reg"/>
    <property type="match status" value="1"/>
</dbReference>
<dbReference type="GO" id="GO:0003677">
    <property type="term" value="F:DNA binding"/>
    <property type="evidence" value="ECO:0007669"/>
    <property type="project" value="UniProtKB-KW"/>
</dbReference>
<dbReference type="InterPro" id="IPR046947">
    <property type="entry name" value="LytR-like"/>
</dbReference>
<dbReference type="InterPro" id="IPR001789">
    <property type="entry name" value="Sig_transdc_resp-reg_receiver"/>
</dbReference>
<dbReference type="EMBL" id="JBCGCU010000015">
    <property type="protein sequence ID" value="MEM0516265.1"/>
    <property type="molecule type" value="Genomic_DNA"/>
</dbReference>
<keyword evidence="2" id="KW-0597">Phosphoprotein</keyword>
<dbReference type="PANTHER" id="PTHR37299:SF1">
    <property type="entry name" value="STAGE 0 SPORULATION PROTEIN A HOMOLOG"/>
    <property type="match status" value="1"/>
</dbReference>
<evidence type="ECO:0000313" key="6">
    <source>
        <dbReference type="Proteomes" id="UP001447008"/>
    </source>
</evidence>
<evidence type="ECO:0000256" key="2">
    <source>
        <dbReference type="PROSITE-ProRule" id="PRU00169"/>
    </source>
</evidence>
<dbReference type="Proteomes" id="UP001447008">
    <property type="component" value="Unassembled WGS sequence"/>
</dbReference>
<proteinExistence type="predicted"/>
<evidence type="ECO:0000259" key="4">
    <source>
        <dbReference type="PROSITE" id="PS50930"/>
    </source>
</evidence>
<accession>A0ABU9MYU6</accession>
<keyword evidence="1" id="KW-0902">Two-component regulatory system</keyword>
<dbReference type="Gene3D" id="2.40.50.1020">
    <property type="entry name" value="LytTr DNA-binding domain"/>
    <property type="match status" value="1"/>
</dbReference>
<dbReference type="SMART" id="SM00850">
    <property type="entry name" value="LytTR"/>
    <property type="match status" value="1"/>
</dbReference>
<comment type="caution">
    <text evidence="5">The sequence shown here is derived from an EMBL/GenBank/DDBJ whole genome shotgun (WGS) entry which is preliminary data.</text>
</comment>
<sequence length="236" mass="26543">MKVLVVDDEPLAQARVLRLLKPYTHIEIAGCASNGLEAIDLANSTQPDVIFIDVEMPGLDGLSAAKELSEQALPPAIVFITAHPQHALDAFKVMPAAYLLKPLEASELDKVIVKLGQPNRAQIKHKQQQQQLSYKVGKQLKTLNLDDILYVARDGKYTQAVCASQQVLLDKSLKELEQQFPDTFLRIHRNTIINNRKISSLRHNERQYEVLLEGYEQALAVSRREVAKVRELIFGE</sequence>
<reference evidence="5 6" key="1">
    <citation type="submission" date="2024-03" db="EMBL/GenBank/DDBJ databases">
        <title>Pseudoalteromonas qingdaonensis sp. nov., isolated from the intestines of marine benthic organisms.</title>
        <authorList>
            <person name="Lin X."/>
            <person name="Fang S."/>
            <person name="Hu X."/>
        </authorList>
    </citation>
    <scope>NUCLEOTIDE SEQUENCE [LARGE SCALE GENOMIC DNA]</scope>
    <source>
        <strain evidence="5 6">YIC-827</strain>
    </source>
</reference>
<dbReference type="PROSITE" id="PS50110">
    <property type="entry name" value="RESPONSE_REGULATORY"/>
    <property type="match status" value="1"/>
</dbReference>
<evidence type="ECO:0000313" key="5">
    <source>
        <dbReference type="EMBL" id="MEM0516265.1"/>
    </source>
</evidence>
<dbReference type="PROSITE" id="PS50930">
    <property type="entry name" value="HTH_LYTTR"/>
    <property type="match status" value="1"/>
</dbReference>
<protein>
    <submittedName>
        <fullName evidence="5">LytTR family DNA-binding domain-containing protein</fullName>
    </submittedName>
</protein>
<feature type="domain" description="Response regulatory" evidence="3">
    <location>
        <begin position="2"/>
        <end position="116"/>
    </location>
</feature>
<keyword evidence="6" id="KW-1185">Reference proteome</keyword>
<dbReference type="InterPro" id="IPR007492">
    <property type="entry name" value="LytTR_DNA-bd_dom"/>
</dbReference>
<dbReference type="RefSeq" id="WP_342679626.1">
    <property type="nucleotide sequence ID" value="NZ_JBCGCU010000015.1"/>
</dbReference>
<name>A0ABU9MYU6_9GAMM</name>
<organism evidence="5 6">
    <name type="scientific">Pseudoalteromonas qingdaonensis</name>
    <dbReference type="NCBI Taxonomy" id="3131913"/>
    <lineage>
        <taxon>Bacteria</taxon>
        <taxon>Pseudomonadati</taxon>
        <taxon>Pseudomonadota</taxon>
        <taxon>Gammaproteobacteria</taxon>
        <taxon>Alteromonadales</taxon>
        <taxon>Pseudoalteromonadaceae</taxon>
        <taxon>Pseudoalteromonas</taxon>
    </lineage>
</organism>
<gene>
    <name evidence="5" type="ORF">WCN91_12725</name>
</gene>
<dbReference type="SUPFAM" id="SSF52172">
    <property type="entry name" value="CheY-like"/>
    <property type="match status" value="1"/>
</dbReference>
<feature type="modified residue" description="4-aspartylphosphate" evidence="2">
    <location>
        <position position="53"/>
    </location>
</feature>
<evidence type="ECO:0000259" key="3">
    <source>
        <dbReference type="PROSITE" id="PS50110"/>
    </source>
</evidence>